<evidence type="ECO:0000313" key="1">
    <source>
        <dbReference type="EMBL" id="MDC0681387.1"/>
    </source>
</evidence>
<dbReference type="Proteomes" id="UP001217485">
    <property type="component" value="Unassembled WGS sequence"/>
</dbReference>
<gene>
    <name evidence="1" type="ORF">POL72_26845</name>
</gene>
<dbReference type="Gene3D" id="3.90.330.10">
    <property type="entry name" value="Nitrile hydratase alpha /Thiocyanate hydrolase gamma"/>
    <property type="match status" value="1"/>
</dbReference>
<dbReference type="InterPro" id="IPR036648">
    <property type="entry name" value="CN_Hdrase_a/SCN_Hdrase_g_sf"/>
</dbReference>
<name>A0ABT5C4U2_9BACT</name>
<protein>
    <submittedName>
        <fullName evidence="1">BMA_0021/BMA_0022 family TOMM bacteriocin</fullName>
    </submittedName>
</protein>
<dbReference type="EMBL" id="JAQNDK010000003">
    <property type="protein sequence ID" value="MDC0681387.1"/>
    <property type="molecule type" value="Genomic_DNA"/>
</dbReference>
<dbReference type="InterPro" id="IPR022261">
    <property type="entry name" value="RNP_Burkhold"/>
</dbReference>
<dbReference type="NCBIfam" id="TIGR03795">
    <property type="entry name" value="RNP_Burkhold"/>
    <property type="match status" value="1"/>
</dbReference>
<proteinExistence type="predicted"/>
<dbReference type="RefSeq" id="WP_272098451.1">
    <property type="nucleotide sequence ID" value="NZ_JAQNDK010000003.1"/>
</dbReference>
<dbReference type="SUPFAM" id="SSF56209">
    <property type="entry name" value="Nitrile hydratase alpha chain"/>
    <property type="match status" value="1"/>
</dbReference>
<evidence type="ECO:0000313" key="2">
    <source>
        <dbReference type="Proteomes" id="UP001217485"/>
    </source>
</evidence>
<accession>A0ABT5C4U2</accession>
<comment type="caution">
    <text evidence="1">The sequence shown here is derived from an EMBL/GenBank/DDBJ whole genome shotgun (WGS) entry which is preliminary data.</text>
</comment>
<keyword evidence="2" id="KW-1185">Reference proteome</keyword>
<sequence length="159" mass="17782">MNDEHKKHPTKNPMHHVENFFGGGIAAEVNSDSSLDSWLSNERWRYVWLQTVARAWNDNEFREKLLENAREAIRLAFGFNLPAYLDLMVLEPPHPPAHEGGSAGAHAPMGWHQKGNSGSWSLPPTKVVMWLPPAPPDAEQAVALADYAHSGRTYPFSTC</sequence>
<organism evidence="1 2">
    <name type="scientific">Sorangium atrum</name>
    <dbReference type="NCBI Taxonomy" id="2995308"/>
    <lineage>
        <taxon>Bacteria</taxon>
        <taxon>Pseudomonadati</taxon>
        <taxon>Myxococcota</taxon>
        <taxon>Polyangia</taxon>
        <taxon>Polyangiales</taxon>
        <taxon>Polyangiaceae</taxon>
        <taxon>Sorangium</taxon>
    </lineage>
</organism>
<reference evidence="1 2" key="1">
    <citation type="submission" date="2023-01" db="EMBL/GenBank/DDBJ databases">
        <title>Minimal conservation of predation-associated metabolite biosynthetic gene clusters underscores biosynthetic potential of Myxococcota including descriptions for ten novel species: Archangium lansinium sp. nov., Myxococcus landrumus sp. nov., Nannocystis bai.</title>
        <authorList>
            <person name="Ahearne A."/>
            <person name="Stevens C."/>
            <person name="Dowd S."/>
        </authorList>
    </citation>
    <scope>NUCLEOTIDE SEQUENCE [LARGE SCALE GENOMIC DNA]</scope>
    <source>
        <strain evidence="1 2">WIWO2</strain>
    </source>
</reference>